<organism evidence="1 2">
    <name type="scientific">Gigaspora margarita</name>
    <dbReference type="NCBI Taxonomy" id="4874"/>
    <lineage>
        <taxon>Eukaryota</taxon>
        <taxon>Fungi</taxon>
        <taxon>Fungi incertae sedis</taxon>
        <taxon>Mucoromycota</taxon>
        <taxon>Glomeromycotina</taxon>
        <taxon>Glomeromycetes</taxon>
        <taxon>Diversisporales</taxon>
        <taxon>Gigasporaceae</taxon>
        <taxon>Gigaspora</taxon>
    </lineage>
</organism>
<protein>
    <submittedName>
        <fullName evidence="1">24556_t:CDS:1</fullName>
    </submittedName>
</protein>
<comment type="caution">
    <text evidence="1">The sequence shown here is derived from an EMBL/GenBank/DDBJ whole genome shotgun (WGS) entry which is preliminary data.</text>
</comment>
<evidence type="ECO:0000313" key="1">
    <source>
        <dbReference type="EMBL" id="CAG8744919.1"/>
    </source>
</evidence>
<sequence length="128" mass="14644">MSKAIIAKVHYYSVWIFVARVSYNEPKDHSDGHYCLVSVKGAKQFTQTFADISVIILQDNKSKIGLDVFAVERTFYTLQSMHKLVQISNHDFIHGSNQKLVPLVYLIIKSSEINNALRTRQIAIFVRS</sequence>
<name>A0ABN7V8R4_GIGMA</name>
<accession>A0ABN7V8R4</accession>
<gene>
    <name evidence="1" type="ORF">GMARGA_LOCUS15764</name>
</gene>
<keyword evidence="2" id="KW-1185">Reference proteome</keyword>
<dbReference type="Proteomes" id="UP000789901">
    <property type="component" value="Unassembled WGS sequence"/>
</dbReference>
<proteinExistence type="predicted"/>
<reference evidence="1 2" key="1">
    <citation type="submission" date="2021-06" db="EMBL/GenBank/DDBJ databases">
        <authorList>
            <person name="Kallberg Y."/>
            <person name="Tangrot J."/>
            <person name="Rosling A."/>
        </authorList>
    </citation>
    <scope>NUCLEOTIDE SEQUENCE [LARGE SCALE GENOMIC DNA]</scope>
    <source>
        <strain evidence="1 2">120-4 pot B 10/14</strain>
    </source>
</reference>
<dbReference type="EMBL" id="CAJVQB010011063">
    <property type="protein sequence ID" value="CAG8744919.1"/>
    <property type="molecule type" value="Genomic_DNA"/>
</dbReference>
<evidence type="ECO:0000313" key="2">
    <source>
        <dbReference type="Proteomes" id="UP000789901"/>
    </source>
</evidence>